<dbReference type="PANTHER" id="PTHR24346">
    <property type="entry name" value="MAP/MICROTUBULE AFFINITY-REGULATING KINASE"/>
    <property type="match status" value="1"/>
</dbReference>
<proteinExistence type="predicted"/>
<keyword evidence="6" id="KW-1185">Reference proteome</keyword>
<organism evidence="5 6">
    <name type="scientific">Talaromyces islandicus</name>
    <name type="common">Penicillium islandicum</name>
    <dbReference type="NCBI Taxonomy" id="28573"/>
    <lineage>
        <taxon>Eukaryota</taxon>
        <taxon>Fungi</taxon>
        <taxon>Dikarya</taxon>
        <taxon>Ascomycota</taxon>
        <taxon>Pezizomycotina</taxon>
        <taxon>Eurotiomycetes</taxon>
        <taxon>Eurotiomycetidae</taxon>
        <taxon>Eurotiales</taxon>
        <taxon>Trichocomaceae</taxon>
        <taxon>Talaromyces</taxon>
        <taxon>Talaromyces sect. Islandici</taxon>
    </lineage>
</organism>
<feature type="region of interest" description="Disordered" evidence="3">
    <location>
        <begin position="164"/>
        <end position="266"/>
    </location>
</feature>
<dbReference type="GO" id="GO:0004674">
    <property type="term" value="F:protein serine/threonine kinase activity"/>
    <property type="evidence" value="ECO:0007669"/>
    <property type="project" value="TreeGrafter"/>
</dbReference>
<feature type="region of interest" description="Disordered" evidence="3">
    <location>
        <begin position="1"/>
        <end position="65"/>
    </location>
</feature>
<dbReference type="SUPFAM" id="SSF56112">
    <property type="entry name" value="Protein kinase-like (PK-like)"/>
    <property type="match status" value="1"/>
</dbReference>
<evidence type="ECO:0000256" key="3">
    <source>
        <dbReference type="SAM" id="MobiDB-lite"/>
    </source>
</evidence>
<sequence>MVTPEARRQTVGSETPSQQHRSQDLQSRTRASTSAQPTTPDSACTVSQSATSSAWTSHGAMPRHQQPFPALHLRTDLSTMDTTPLHDNEPQLLRHSLSTASLPRRTPSWTIRMNALSSTSSLSPSSVLSSAISSPVLAAMADITPLPSPIGYLSPSPWRLGGRTISSHSLSRTSSTISRSGSVNLRPSDSNQLLRTASTHSRTRRYSGHPLNDDDVREDKANNMPRHARNRSLSEYIPQKAAAQHPRPNALPGPGPSMESSSSVSDLATDLGNLHREQYLAVQRGLSLAGVRPPTPPRSTQSGDDDVGSQPIIKSEFLNGSQDEIYYVRSIRTKQPRKYRKLRQLGQGTFSQVSLGVRIPGDKPGKDGHVRMPSLMSQKLVAVKIIEYGPAGGADEDRVEVSLKREVEILKSVNHASLVQLKAFGSDERRALLVLDYCPGGDLFDFATSAMKTLSPPLIRRIFAELVAAVRYLHANYIVHRDIKLESTCTYIDVLVNPPVAAMEQVSDWRTYDRAVITLSDLGLSRRIPEPPESPLLHTRCGSEDYAAPEILMGQPYDGRSTDAWALGVLLYAMMESRLPFDVLPGTRGDPEKLRARTPHRIARCEWSWYRYADEDQEWDPAKGQELEGARECVEALLKRHSRRKSLDEIANLAYVKEALDLDGELKRGDKEVP</sequence>
<dbReference type="EMBL" id="CVMT01000001">
    <property type="protein sequence ID" value="CRG83392.1"/>
    <property type="molecule type" value="Genomic_DNA"/>
</dbReference>
<dbReference type="OMA" id="IARCEWA"/>
<reference evidence="5 6" key="1">
    <citation type="submission" date="2015-04" db="EMBL/GenBank/DDBJ databases">
        <authorList>
            <person name="Syromyatnikov M.Y."/>
            <person name="Popov V.N."/>
        </authorList>
    </citation>
    <scope>NUCLEOTIDE SEQUENCE [LARGE SCALE GENOMIC DNA]</scope>
    <source>
        <strain evidence="5">WF-38-12</strain>
    </source>
</reference>
<dbReference type="STRING" id="28573.A0A0U1LKU0"/>
<accession>A0A0U1LKU0</accession>
<protein>
    <recommendedName>
        <fullName evidence="4">Protein kinase domain-containing protein</fullName>
    </recommendedName>
</protein>
<keyword evidence="2" id="KW-0067">ATP-binding</keyword>
<dbReference type="GO" id="GO:0035556">
    <property type="term" value="P:intracellular signal transduction"/>
    <property type="evidence" value="ECO:0007669"/>
    <property type="project" value="TreeGrafter"/>
</dbReference>
<dbReference type="FunFam" id="1.10.510.10:FF:000640">
    <property type="entry name" value="Serine/threonine-protein kinase PRR1"/>
    <property type="match status" value="1"/>
</dbReference>
<gene>
    <name evidence="5" type="ORF">PISL3812_00743</name>
</gene>
<evidence type="ECO:0000259" key="4">
    <source>
        <dbReference type="PROSITE" id="PS50011"/>
    </source>
</evidence>
<dbReference type="Gene3D" id="1.10.510.10">
    <property type="entry name" value="Transferase(Phosphotransferase) domain 1"/>
    <property type="match status" value="1"/>
</dbReference>
<dbReference type="GO" id="GO:0000226">
    <property type="term" value="P:microtubule cytoskeleton organization"/>
    <property type="evidence" value="ECO:0007669"/>
    <property type="project" value="TreeGrafter"/>
</dbReference>
<feature type="compositionally biased region" description="Polar residues" evidence="3">
    <location>
        <begin position="183"/>
        <end position="200"/>
    </location>
</feature>
<feature type="compositionally biased region" description="Polar residues" evidence="3">
    <location>
        <begin position="10"/>
        <end position="56"/>
    </location>
</feature>
<dbReference type="GO" id="GO:0005737">
    <property type="term" value="C:cytoplasm"/>
    <property type="evidence" value="ECO:0007669"/>
    <property type="project" value="TreeGrafter"/>
</dbReference>
<dbReference type="Pfam" id="PF00069">
    <property type="entry name" value="Pkinase"/>
    <property type="match status" value="1"/>
</dbReference>
<feature type="region of interest" description="Disordered" evidence="3">
    <location>
        <begin position="285"/>
        <end position="311"/>
    </location>
</feature>
<dbReference type="Proteomes" id="UP000054383">
    <property type="component" value="Unassembled WGS sequence"/>
</dbReference>
<dbReference type="OrthoDB" id="410920at2759"/>
<dbReference type="AlphaFoldDB" id="A0A0U1LKU0"/>
<dbReference type="GO" id="GO:0005524">
    <property type="term" value="F:ATP binding"/>
    <property type="evidence" value="ECO:0007669"/>
    <property type="project" value="UniProtKB-KW"/>
</dbReference>
<dbReference type="PANTHER" id="PTHR24346:SF84">
    <property type="entry name" value="TESTIS SPECIFIC SERINE KINASE 5"/>
    <property type="match status" value="1"/>
</dbReference>
<feature type="compositionally biased region" description="Low complexity" evidence="3">
    <location>
        <begin position="164"/>
        <end position="182"/>
    </location>
</feature>
<evidence type="ECO:0000313" key="5">
    <source>
        <dbReference type="EMBL" id="CRG83392.1"/>
    </source>
</evidence>
<feature type="domain" description="Protein kinase" evidence="4">
    <location>
        <begin position="339"/>
        <end position="656"/>
    </location>
</feature>
<name>A0A0U1LKU0_TALIS</name>
<evidence type="ECO:0000313" key="6">
    <source>
        <dbReference type="Proteomes" id="UP000054383"/>
    </source>
</evidence>
<evidence type="ECO:0000256" key="2">
    <source>
        <dbReference type="ARBA" id="ARBA00022840"/>
    </source>
</evidence>
<dbReference type="InterPro" id="IPR000719">
    <property type="entry name" value="Prot_kinase_dom"/>
</dbReference>
<feature type="compositionally biased region" description="Basic and acidic residues" evidence="3">
    <location>
        <begin position="211"/>
        <end position="221"/>
    </location>
</feature>
<evidence type="ECO:0000256" key="1">
    <source>
        <dbReference type="ARBA" id="ARBA00022741"/>
    </source>
</evidence>
<dbReference type="PROSITE" id="PS50011">
    <property type="entry name" value="PROTEIN_KINASE_DOM"/>
    <property type="match status" value="1"/>
</dbReference>
<keyword evidence="1" id="KW-0547">Nucleotide-binding</keyword>
<dbReference type="InterPro" id="IPR011009">
    <property type="entry name" value="Kinase-like_dom_sf"/>
</dbReference>